<accession>A0A9J5X2U8</accession>
<proteinExistence type="predicted"/>
<evidence type="ECO:0000313" key="1">
    <source>
        <dbReference type="EMBL" id="KAG5581542.1"/>
    </source>
</evidence>
<evidence type="ECO:0000313" key="2">
    <source>
        <dbReference type="Proteomes" id="UP000824120"/>
    </source>
</evidence>
<dbReference type="AlphaFoldDB" id="A0A9J5X2U8"/>
<dbReference type="Proteomes" id="UP000824120">
    <property type="component" value="Chromosome 10"/>
</dbReference>
<protein>
    <submittedName>
        <fullName evidence="1">Uncharacterized protein</fullName>
    </submittedName>
</protein>
<reference evidence="1 2" key="1">
    <citation type="submission" date="2020-09" db="EMBL/GenBank/DDBJ databases">
        <title>De no assembly of potato wild relative species, Solanum commersonii.</title>
        <authorList>
            <person name="Cho K."/>
        </authorList>
    </citation>
    <scope>NUCLEOTIDE SEQUENCE [LARGE SCALE GENOMIC DNA]</scope>
    <source>
        <strain evidence="1">LZ3.2</strain>
        <tissue evidence="1">Leaf</tissue>
    </source>
</reference>
<gene>
    <name evidence="1" type="ORF">H5410_052169</name>
</gene>
<sequence length="109" mass="11865">MVTLNKQISNREVVSKSRALSESEPSSLVREIKVLNGDFLRLAPLAEALPHLGVVAAAEPTPPSGLSISVQHPILRFFQSTKVQIGQEGTSESDIRTEVGRSIDFELKL</sequence>
<name>A0A9J5X2U8_SOLCO</name>
<organism evidence="1 2">
    <name type="scientific">Solanum commersonii</name>
    <name type="common">Commerson's wild potato</name>
    <name type="synonym">Commerson's nightshade</name>
    <dbReference type="NCBI Taxonomy" id="4109"/>
    <lineage>
        <taxon>Eukaryota</taxon>
        <taxon>Viridiplantae</taxon>
        <taxon>Streptophyta</taxon>
        <taxon>Embryophyta</taxon>
        <taxon>Tracheophyta</taxon>
        <taxon>Spermatophyta</taxon>
        <taxon>Magnoliopsida</taxon>
        <taxon>eudicotyledons</taxon>
        <taxon>Gunneridae</taxon>
        <taxon>Pentapetalae</taxon>
        <taxon>asterids</taxon>
        <taxon>lamiids</taxon>
        <taxon>Solanales</taxon>
        <taxon>Solanaceae</taxon>
        <taxon>Solanoideae</taxon>
        <taxon>Solaneae</taxon>
        <taxon>Solanum</taxon>
    </lineage>
</organism>
<dbReference type="EMBL" id="JACXVP010000010">
    <property type="protein sequence ID" value="KAG5581542.1"/>
    <property type="molecule type" value="Genomic_DNA"/>
</dbReference>
<comment type="caution">
    <text evidence="1">The sequence shown here is derived from an EMBL/GenBank/DDBJ whole genome shotgun (WGS) entry which is preliminary data.</text>
</comment>
<keyword evidence="2" id="KW-1185">Reference proteome</keyword>